<gene>
    <name evidence="1" type="ORF">Sps_03681</name>
</gene>
<protein>
    <submittedName>
        <fullName evidence="1">Tryptophan halogenase</fullName>
    </submittedName>
</protein>
<dbReference type="Proteomes" id="UP000189545">
    <property type="component" value="Chromosome"/>
</dbReference>
<evidence type="ECO:0000313" key="1">
    <source>
        <dbReference type="EMBL" id="AQS38799.1"/>
    </source>
</evidence>
<dbReference type="STRING" id="225848.Sps_03681"/>
<dbReference type="AlphaFoldDB" id="A0A1S6HTF7"/>
<sequence>MARDSGWQWRISLQHRVGNGLVYCSRFISDEDAIASLMDNLESAVITEPRVFKYKTGSHRIELFKDTACVFLTETELFRIDFWTQVMLGQGIMPKHYHRIVDNMNDTELKRFLASLKQMVDKQVTQMPSHQDFIDQYCKSPQLA</sequence>
<dbReference type="KEGG" id="spsw:Sps_03681"/>
<dbReference type="GO" id="GO:0004497">
    <property type="term" value="F:monooxygenase activity"/>
    <property type="evidence" value="ECO:0007669"/>
    <property type="project" value="InterPro"/>
</dbReference>
<dbReference type="Gene3D" id="3.50.50.60">
    <property type="entry name" value="FAD/NAD(P)-binding domain"/>
    <property type="match status" value="2"/>
</dbReference>
<dbReference type="InterPro" id="IPR006905">
    <property type="entry name" value="Flavin_halogenase"/>
</dbReference>
<evidence type="ECO:0000313" key="2">
    <source>
        <dbReference type="Proteomes" id="UP000189545"/>
    </source>
</evidence>
<dbReference type="InterPro" id="IPR036188">
    <property type="entry name" value="FAD/NAD-bd_sf"/>
</dbReference>
<reference evidence="1 2" key="1">
    <citation type="submission" date="2016-03" db="EMBL/GenBank/DDBJ databases">
        <title>Complete genome sequence of Shewanella psychrophila WP2, a deep sea bacterium isolated from west Pacific sediment.</title>
        <authorList>
            <person name="Xu G."/>
            <person name="Jian H."/>
        </authorList>
    </citation>
    <scope>NUCLEOTIDE SEQUENCE [LARGE SCALE GENOMIC DNA]</scope>
    <source>
        <strain evidence="1 2">WP2</strain>
    </source>
</reference>
<accession>A0A1S6HTF7</accession>
<organism evidence="1 2">
    <name type="scientific">Shewanella psychrophila</name>
    <dbReference type="NCBI Taxonomy" id="225848"/>
    <lineage>
        <taxon>Bacteria</taxon>
        <taxon>Pseudomonadati</taxon>
        <taxon>Pseudomonadota</taxon>
        <taxon>Gammaproteobacteria</taxon>
        <taxon>Alteromonadales</taxon>
        <taxon>Shewanellaceae</taxon>
        <taxon>Shewanella</taxon>
    </lineage>
</organism>
<name>A0A1S6HTF7_9GAMM</name>
<dbReference type="EMBL" id="CP014782">
    <property type="protein sequence ID" value="AQS38799.1"/>
    <property type="molecule type" value="Genomic_DNA"/>
</dbReference>
<proteinExistence type="predicted"/>
<keyword evidence="2" id="KW-1185">Reference proteome</keyword>
<dbReference type="Pfam" id="PF04820">
    <property type="entry name" value="Trp_halogenase"/>
    <property type="match status" value="1"/>
</dbReference>